<comment type="caution">
    <text evidence="1">The sequence shown here is derived from an EMBL/GenBank/DDBJ whole genome shotgun (WGS) entry which is preliminary data.</text>
</comment>
<keyword evidence="2" id="KW-1185">Reference proteome</keyword>
<dbReference type="SUPFAM" id="SSF56784">
    <property type="entry name" value="HAD-like"/>
    <property type="match status" value="1"/>
</dbReference>
<organism evidence="1 2">
    <name type="scientific">Tenacibaculum aiptasiae</name>
    <dbReference type="NCBI Taxonomy" id="426481"/>
    <lineage>
        <taxon>Bacteria</taxon>
        <taxon>Pseudomonadati</taxon>
        <taxon>Bacteroidota</taxon>
        <taxon>Flavobacteriia</taxon>
        <taxon>Flavobacteriales</taxon>
        <taxon>Flavobacteriaceae</taxon>
        <taxon>Tenacibaculum</taxon>
    </lineage>
</organism>
<name>A0A7J5A823_9FLAO</name>
<proteinExistence type="predicted"/>
<sequence>MSFLKKILKLFLKEVYILYLRVDVLFLKRNKKTLVFDIDNTLANTWPTLKPEERSKYKNEADRLSSLELLPNAKELVKLVNQKFDQILFLSARDPRCFSITDQWIKSNFKLTNYKLVLVPKASLKIIYWNRLAKISKETVVLDDLSYNHENEEVKFYADEIEMLKKHNSIKYFDFKNINEGLSTIIEKL</sequence>
<evidence type="ECO:0000313" key="2">
    <source>
        <dbReference type="Proteomes" id="UP000467305"/>
    </source>
</evidence>
<protein>
    <submittedName>
        <fullName evidence="1">Uncharacterized protein</fullName>
    </submittedName>
</protein>
<dbReference type="OrthoDB" id="762578at2"/>
<dbReference type="EMBL" id="WAAU01000036">
    <property type="protein sequence ID" value="KAB1153279.1"/>
    <property type="molecule type" value="Genomic_DNA"/>
</dbReference>
<reference evidence="1 2" key="1">
    <citation type="submission" date="2019-09" db="EMBL/GenBank/DDBJ databases">
        <authorList>
            <person name="Cao W.R."/>
        </authorList>
    </citation>
    <scope>NUCLEOTIDE SEQUENCE [LARGE SCALE GENOMIC DNA]</scope>
    <source>
        <strain evidence="2">a4</strain>
    </source>
</reference>
<dbReference type="AlphaFoldDB" id="A0A7J5A823"/>
<dbReference type="Proteomes" id="UP000467305">
    <property type="component" value="Unassembled WGS sequence"/>
</dbReference>
<dbReference type="RefSeq" id="WP_150901363.1">
    <property type="nucleotide sequence ID" value="NZ_WAAU01000036.1"/>
</dbReference>
<dbReference type="Gene3D" id="3.40.50.1000">
    <property type="entry name" value="HAD superfamily/HAD-like"/>
    <property type="match status" value="1"/>
</dbReference>
<dbReference type="InterPro" id="IPR036412">
    <property type="entry name" value="HAD-like_sf"/>
</dbReference>
<evidence type="ECO:0000313" key="1">
    <source>
        <dbReference type="EMBL" id="KAB1153279.1"/>
    </source>
</evidence>
<gene>
    <name evidence="1" type="ORF">F7018_17310</name>
</gene>
<accession>A0A7J5A823</accession>
<dbReference type="InterPro" id="IPR023214">
    <property type="entry name" value="HAD_sf"/>
</dbReference>